<keyword evidence="9 11" id="KW-1015">Disulfide bond</keyword>
<sequence>MTTSVLQRSDGKLVEFQASAGPSLGYLHDEADRFGAVDETLLPCRGNDPELWFAELPADVEFAKALCQDCPVRQVCLGGALERREPWGVWGGELFLQGTVIPRKRPRGRPRKDAVA</sequence>
<keyword evidence="5 11" id="KW-0408">Iron</keyword>
<dbReference type="PANTHER" id="PTHR38839">
    <property type="entry name" value="TRANSCRIPTIONAL REGULATOR WHID-RELATED"/>
    <property type="match status" value="1"/>
</dbReference>
<evidence type="ECO:0000256" key="2">
    <source>
        <dbReference type="ARBA" id="ARBA00006597"/>
    </source>
</evidence>
<keyword evidence="7 11" id="KW-0805">Transcription regulation</keyword>
<feature type="binding site" evidence="11">
    <location>
        <position position="67"/>
    </location>
    <ligand>
        <name>[4Fe-4S] cluster</name>
        <dbReference type="ChEBI" id="CHEBI:49883"/>
    </ligand>
</feature>
<dbReference type="InterPro" id="IPR003482">
    <property type="entry name" value="Whib"/>
</dbReference>
<keyword evidence="4 11" id="KW-0479">Metal-binding</keyword>
<feature type="binding site" evidence="11">
    <location>
        <position position="44"/>
    </location>
    <ligand>
        <name>[4Fe-4S] cluster</name>
        <dbReference type="ChEBI" id="CHEBI:49883"/>
    </ligand>
</feature>
<evidence type="ECO:0000256" key="10">
    <source>
        <dbReference type="ARBA" id="ARBA00023163"/>
    </source>
</evidence>
<feature type="binding site" evidence="11">
    <location>
        <position position="76"/>
    </location>
    <ligand>
        <name>[4Fe-4S] cluster</name>
        <dbReference type="ChEBI" id="CHEBI:49883"/>
    </ligand>
</feature>
<comment type="similarity">
    <text evidence="2 11">Belongs to the WhiB family.</text>
</comment>
<comment type="function">
    <text evidence="11">Acts as a transcriptional regulator. Probably redox-responsive. The apo- but not holo-form probably binds DNA.</text>
</comment>
<evidence type="ECO:0000256" key="7">
    <source>
        <dbReference type="ARBA" id="ARBA00023015"/>
    </source>
</evidence>
<comment type="caution">
    <text evidence="13">The sequence shown here is derived from an EMBL/GenBank/DDBJ whole genome shotgun (WGS) entry which is preliminary data.</text>
</comment>
<name>A0ABV5K4Q2_9ACTN</name>
<feature type="domain" description="4Fe-4S Wbl-type" evidence="12">
    <location>
        <begin position="43"/>
        <end position="100"/>
    </location>
</feature>
<reference evidence="13 14" key="1">
    <citation type="submission" date="2024-09" db="EMBL/GenBank/DDBJ databases">
        <authorList>
            <person name="Sun Q."/>
            <person name="Mori K."/>
        </authorList>
    </citation>
    <scope>NUCLEOTIDE SEQUENCE [LARGE SCALE GENOMIC DNA]</scope>
    <source>
        <strain evidence="13 14">JCM 9626</strain>
    </source>
</reference>
<evidence type="ECO:0000256" key="6">
    <source>
        <dbReference type="ARBA" id="ARBA00023014"/>
    </source>
</evidence>
<keyword evidence="11" id="KW-0963">Cytoplasm</keyword>
<dbReference type="EMBL" id="JBHMDG010000002">
    <property type="protein sequence ID" value="MFB9311729.1"/>
    <property type="molecule type" value="Genomic_DNA"/>
</dbReference>
<feature type="binding site" evidence="11">
    <location>
        <position position="70"/>
    </location>
    <ligand>
        <name>[4Fe-4S] cluster</name>
        <dbReference type="ChEBI" id="CHEBI:49883"/>
    </ligand>
</feature>
<comment type="PTM">
    <text evidence="11">Upon Fe-S cluster removal intramolecular disulfide bonds are formed.</text>
</comment>
<evidence type="ECO:0000256" key="11">
    <source>
        <dbReference type="HAMAP-Rule" id="MF_01479"/>
    </source>
</evidence>
<dbReference type="Proteomes" id="UP001589750">
    <property type="component" value="Unassembled WGS sequence"/>
</dbReference>
<dbReference type="PROSITE" id="PS51674">
    <property type="entry name" value="4FE4S_WBL"/>
    <property type="match status" value="1"/>
</dbReference>
<keyword evidence="6 11" id="KW-0411">Iron-sulfur</keyword>
<comment type="cofactor">
    <cofactor evidence="11">
        <name>[4Fe-4S] cluster</name>
        <dbReference type="ChEBI" id="CHEBI:49883"/>
    </cofactor>
    <text evidence="11">Binds 1 [4Fe-4S] cluster per subunit. Following nitrosylation of the [4Fe-4S] cluster binds 1 [4Fe-8(NO)] cluster per subunit.</text>
</comment>
<evidence type="ECO:0000256" key="4">
    <source>
        <dbReference type="ARBA" id="ARBA00022723"/>
    </source>
</evidence>
<organism evidence="13 14">
    <name type="scientific">Nocardioides plantarum</name>
    <dbReference type="NCBI Taxonomy" id="29299"/>
    <lineage>
        <taxon>Bacteria</taxon>
        <taxon>Bacillati</taxon>
        <taxon>Actinomycetota</taxon>
        <taxon>Actinomycetes</taxon>
        <taxon>Propionibacteriales</taxon>
        <taxon>Nocardioidaceae</taxon>
        <taxon>Nocardioides</taxon>
    </lineage>
</organism>
<dbReference type="RefSeq" id="WP_140011037.1">
    <property type="nucleotide sequence ID" value="NZ_JBHMDG010000002.1"/>
</dbReference>
<keyword evidence="14" id="KW-1185">Reference proteome</keyword>
<keyword evidence="3 11" id="KW-0004">4Fe-4S</keyword>
<evidence type="ECO:0000256" key="5">
    <source>
        <dbReference type="ARBA" id="ARBA00023004"/>
    </source>
</evidence>
<evidence type="ECO:0000256" key="1">
    <source>
        <dbReference type="ARBA" id="ARBA00004496"/>
    </source>
</evidence>
<protein>
    <recommendedName>
        <fullName evidence="11">Transcriptional regulator WhiB</fullName>
    </recommendedName>
</protein>
<dbReference type="InterPro" id="IPR034768">
    <property type="entry name" value="4FE4S_WBL"/>
</dbReference>
<evidence type="ECO:0000313" key="13">
    <source>
        <dbReference type="EMBL" id="MFB9311729.1"/>
    </source>
</evidence>
<evidence type="ECO:0000313" key="14">
    <source>
        <dbReference type="Proteomes" id="UP001589750"/>
    </source>
</evidence>
<proteinExistence type="inferred from homology"/>
<evidence type="ECO:0000256" key="8">
    <source>
        <dbReference type="ARBA" id="ARBA00023125"/>
    </source>
</evidence>
<evidence type="ECO:0000256" key="9">
    <source>
        <dbReference type="ARBA" id="ARBA00023157"/>
    </source>
</evidence>
<dbReference type="PANTHER" id="PTHR38839:SF2">
    <property type="entry name" value="TRANSCRIPTIONAL REGULATOR WHIB7-RELATED"/>
    <property type="match status" value="1"/>
</dbReference>
<dbReference type="Pfam" id="PF02467">
    <property type="entry name" value="Whib"/>
    <property type="match status" value="1"/>
</dbReference>
<keyword evidence="8 11" id="KW-0238">DNA-binding</keyword>
<comment type="subcellular location">
    <subcellularLocation>
        <location evidence="1 11">Cytoplasm</location>
    </subcellularLocation>
</comment>
<evidence type="ECO:0000259" key="12">
    <source>
        <dbReference type="PROSITE" id="PS51674"/>
    </source>
</evidence>
<gene>
    <name evidence="11" type="primary">whiB</name>
    <name evidence="13" type="ORF">ACFFRI_01625</name>
</gene>
<evidence type="ECO:0000256" key="3">
    <source>
        <dbReference type="ARBA" id="ARBA00022485"/>
    </source>
</evidence>
<dbReference type="HAMAP" id="MF_01479">
    <property type="entry name" value="WhiB"/>
    <property type="match status" value="1"/>
</dbReference>
<comment type="PTM">
    <text evidence="11">The Fe-S cluster can be nitrosylated by nitric oxide (NO).</text>
</comment>
<accession>A0ABV5K4Q2</accession>
<keyword evidence="10 11" id="KW-0804">Transcription</keyword>